<organism evidence="1">
    <name type="scientific">Ochrobactrum sp. PW1</name>
    <dbReference type="NCBI Taxonomy" id="1882222"/>
    <lineage>
        <taxon>Bacteria</taxon>
        <taxon>Pseudomonadati</taxon>
        <taxon>Pseudomonadota</taxon>
        <taxon>Alphaproteobacteria</taxon>
        <taxon>Hyphomicrobiales</taxon>
        <taxon>Brucellaceae</taxon>
        <taxon>Brucella/Ochrobactrum group</taxon>
        <taxon>Ochrobactrum</taxon>
    </lineage>
</organism>
<name>A0A292GPZ0_9HYPH</name>
<protein>
    <submittedName>
        <fullName evidence="1">Uncharacterized protein</fullName>
    </submittedName>
</protein>
<accession>A0A292GPZ0</accession>
<evidence type="ECO:0000313" key="1">
    <source>
        <dbReference type="EMBL" id="BBA73247.1"/>
    </source>
</evidence>
<dbReference type="EMBL" id="LC171366">
    <property type="protein sequence ID" value="BBA73247.1"/>
    <property type="molecule type" value="Genomic_DNA"/>
</dbReference>
<reference evidence="1" key="1">
    <citation type="submission" date="2016-07" db="EMBL/GenBank/DDBJ databases">
        <title>Genomics reveals synergistic degradation of pyrene by five bacteria in a mangrove sediment-derived bacterial consortium.</title>
        <authorList>
            <person name="Wanapaisan P."/>
            <person name="Vejarano F."/>
            <person name="Chakraborty J."/>
            <person name="Shintani M."/>
            <person name="Muangchinda C."/>
            <person name="Laothamteep N."/>
            <person name="Suzuki-Minakuchi C."/>
            <person name="Inoue K."/>
            <person name="Nojiri H."/>
            <person name="Pinyakong O."/>
        </authorList>
    </citation>
    <scope>NUCLEOTIDE SEQUENCE</scope>
    <source>
        <strain evidence="1">PW1</strain>
    </source>
</reference>
<proteinExistence type="predicted"/>
<dbReference type="AlphaFoldDB" id="A0A292GPZ0"/>
<sequence>MKSIIIGPAASDKERTVTQQILRRIHEQMPKPSEDKTQVCNVLRLSKGGYSHRRRKIHKLA</sequence>